<dbReference type="Gene3D" id="3.10.20.30">
    <property type="match status" value="1"/>
</dbReference>
<dbReference type="EMBL" id="JTHE03000023">
    <property type="protein sequence ID" value="MCM1981893.1"/>
    <property type="molecule type" value="Genomic_DNA"/>
</dbReference>
<dbReference type="InterPro" id="IPR001041">
    <property type="entry name" value="2Fe-2S_ferredoxin-type"/>
</dbReference>
<dbReference type="PROSITE" id="PS51085">
    <property type="entry name" value="2FE2S_FER_2"/>
    <property type="match status" value="1"/>
</dbReference>
<evidence type="ECO:0000259" key="1">
    <source>
        <dbReference type="PROSITE" id="PS51085"/>
    </source>
</evidence>
<sequence length="112" mass="12700">MPTIRAQGRTLTCHPGENLRRVLLREGVDLYNGTARQINCRGIGTCGTCAVALQGERSDRNWKETGRLSLPPHHLHNNRRLACQIRVHDDLDLTKYDGFWGQGDRPLWTPEA</sequence>
<dbReference type="RefSeq" id="WP_166280049.1">
    <property type="nucleotide sequence ID" value="NZ_JTHE03000023.1"/>
</dbReference>
<evidence type="ECO:0000313" key="2">
    <source>
        <dbReference type="EMBL" id="MCM1981893.1"/>
    </source>
</evidence>
<accession>A0ABD4T045</accession>
<dbReference type="SUPFAM" id="SSF54292">
    <property type="entry name" value="2Fe-2S ferredoxin-like"/>
    <property type="match status" value="1"/>
</dbReference>
<feature type="domain" description="2Fe-2S ferredoxin-type" evidence="1">
    <location>
        <begin position="1"/>
        <end position="99"/>
    </location>
</feature>
<reference evidence="2 3" key="1">
    <citation type="journal article" date="2015" name="Genome Announc.">
        <title>Draft Genome Sequence of Filamentous Marine Cyanobacterium Lyngbya confervoides Strain BDU141951.</title>
        <authorList>
            <person name="Chandrababunaidu M.M."/>
            <person name="Sen D."/>
            <person name="Tripathy S."/>
        </authorList>
    </citation>
    <scope>NUCLEOTIDE SEQUENCE [LARGE SCALE GENOMIC DNA]</scope>
    <source>
        <strain evidence="2 3">BDU141951</strain>
    </source>
</reference>
<name>A0ABD4T045_9CYAN</name>
<gene>
    <name evidence="2" type="ORF">QQ91_0003480</name>
</gene>
<evidence type="ECO:0000313" key="3">
    <source>
        <dbReference type="Proteomes" id="UP000031561"/>
    </source>
</evidence>
<protein>
    <submittedName>
        <fullName evidence="2">(2Fe-2S)-binding protein</fullName>
    </submittedName>
</protein>
<organism evidence="2 3">
    <name type="scientific">Lyngbya confervoides BDU141951</name>
    <dbReference type="NCBI Taxonomy" id="1574623"/>
    <lineage>
        <taxon>Bacteria</taxon>
        <taxon>Bacillati</taxon>
        <taxon>Cyanobacteriota</taxon>
        <taxon>Cyanophyceae</taxon>
        <taxon>Oscillatoriophycideae</taxon>
        <taxon>Oscillatoriales</taxon>
        <taxon>Microcoleaceae</taxon>
        <taxon>Lyngbya</taxon>
    </lineage>
</organism>
<keyword evidence="3" id="KW-1185">Reference proteome</keyword>
<dbReference type="InterPro" id="IPR012675">
    <property type="entry name" value="Beta-grasp_dom_sf"/>
</dbReference>
<dbReference type="CDD" id="cd00207">
    <property type="entry name" value="fer2"/>
    <property type="match status" value="1"/>
</dbReference>
<dbReference type="Proteomes" id="UP000031561">
    <property type="component" value="Unassembled WGS sequence"/>
</dbReference>
<comment type="caution">
    <text evidence="2">The sequence shown here is derived from an EMBL/GenBank/DDBJ whole genome shotgun (WGS) entry which is preliminary data.</text>
</comment>
<dbReference type="AlphaFoldDB" id="A0ABD4T045"/>
<dbReference type="InterPro" id="IPR036010">
    <property type="entry name" value="2Fe-2S_ferredoxin-like_sf"/>
</dbReference>
<proteinExistence type="predicted"/>
<dbReference type="Pfam" id="PF00111">
    <property type="entry name" value="Fer2"/>
    <property type="match status" value="1"/>
</dbReference>